<keyword evidence="1" id="KW-0813">Transport</keyword>
<dbReference type="Gramene" id="XM_028356098.1">
    <property type="protein sequence ID" value="XP_028211899.1"/>
    <property type="gene ID" value="LOC114394506"/>
</dbReference>
<name>A0A0B2RIF1_GLYSO</name>
<dbReference type="InterPro" id="IPR016140">
    <property type="entry name" value="Bifunc_inhib/LTP/seed_store"/>
</dbReference>
<dbReference type="Proteomes" id="UP000053555">
    <property type="component" value="Unassembled WGS sequence"/>
</dbReference>
<dbReference type="SMART" id="SM00499">
    <property type="entry name" value="AAI"/>
    <property type="match status" value="1"/>
</dbReference>
<proteinExistence type="predicted"/>
<dbReference type="AlphaFoldDB" id="A0A0B2RIF1"/>
<keyword evidence="2" id="KW-0446">Lipid-binding</keyword>
<feature type="signal peptide" evidence="3">
    <location>
        <begin position="1"/>
        <end position="26"/>
    </location>
</feature>
<reference evidence="5" key="1">
    <citation type="submission" date="2014-07" db="EMBL/GenBank/DDBJ databases">
        <title>Identification of a novel salt tolerance gene in wild soybean by whole-genome sequencing.</title>
        <authorList>
            <person name="Lam H.-M."/>
            <person name="Qi X."/>
            <person name="Li M.-W."/>
            <person name="Liu X."/>
            <person name="Xie M."/>
            <person name="Ni M."/>
            <person name="Xu X."/>
        </authorList>
    </citation>
    <scope>NUCLEOTIDE SEQUENCE [LARGE SCALE GENOMIC DNA]</scope>
    <source>
        <tissue evidence="5">Root</tissue>
    </source>
</reference>
<dbReference type="GO" id="GO:0006869">
    <property type="term" value="P:lipid transport"/>
    <property type="evidence" value="ECO:0007669"/>
    <property type="project" value="InterPro"/>
</dbReference>
<evidence type="ECO:0000256" key="3">
    <source>
        <dbReference type="SAM" id="SignalP"/>
    </source>
</evidence>
<dbReference type="SUPFAM" id="SSF47699">
    <property type="entry name" value="Bifunctional inhibitor/lipid-transfer protein/seed storage 2S albumin"/>
    <property type="match status" value="1"/>
</dbReference>
<dbReference type="InterPro" id="IPR033872">
    <property type="entry name" value="nsLTP2"/>
</dbReference>
<protein>
    <submittedName>
        <fullName evidence="5">Putative non-specific lipid-transfer protein AKCS9</fullName>
    </submittedName>
</protein>
<dbReference type="PANTHER" id="PTHR33214:SF51">
    <property type="entry name" value="BIFUNCTIONAL INHIBITOR_PLANT LIPID TRANSFER PROTEIN_SEED STORAGE HELICAL DOMAIN-CONTAINING PROTEIN"/>
    <property type="match status" value="1"/>
</dbReference>
<dbReference type="PANTHER" id="PTHR33214">
    <property type="entry name" value="BIFUNCTIONAL INHIBITOR/LIPID-TRANSFER PROTEIN/SEED STORAGE 2S ALBUMIN SUPERFAMILY PROTEIN"/>
    <property type="match status" value="1"/>
</dbReference>
<organism evidence="5">
    <name type="scientific">Glycine soja</name>
    <name type="common">Wild soybean</name>
    <dbReference type="NCBI Taxonomy" id="3848"/>
    <lineage>
        <taxon>Eukaryota</taxon>
        <taxon>Viridiplantae</taxon>
        <taxon>Streptophyta</taxon>
        <taxon>Embryophyta</taxon>
        <taxon>Tracheophyta</taxon>
        <taxon>Spermatophyta</taxon>
        <taxon>Magnoliopsida</taxon>
        <taxon>eudicotyledons</taxon>
        <taxon>Gunneridae</taxon>
        <taxon>Pentapetalae</taxon>
        <taxon>rosids</taxon>
        <taxon>fabids</taxon>
        <taxon>Fabales</taxon>
        <taxon>Fabaceae</taxon>
        <taxon>Papilionoideae</taxon>
        <taxon>50 kb inversion clade</taxon>
        <taxon>NPAAA clade</taxon>
        <taxon>indigoferoid/millettioid clade</taxon>
        <taxon>Phaseoleae</taxon>
        <taxon>Glycine</taxon>
        <taxon>Glycine subgen. Soja</taxon>
    </lineage>
</organism>
<evidence type="ECO:0000256" key="2">
    <source>
        <dbReference type="ARBA" id="ARBA00023121"/>
    </source>
</evidence>
<accession>A0A0B2RIF1</accession>
<gene>
    <name evidence="5" type="ORF">glysoja_036896</name>
</gene>
<dbReference type="SMR" id="A0A0B2RIF1"/>
<evidence type="ECO:0000259" key="4">
    <source>
        <dbReference type="SMART" id="SM00499"/>
    </source>
</evidence>
<feature type="domain" description="Bifunctional inhibitor/plant lipid transfer protein/seed storage helical" evidence="4">
    <location>
        <begin position="30"/>
        <end position="95"/>
    </location>
</feature>
<evidence type="ECO:0000313" key="5">
    <source>
        <dbReference type="EMBL" id="KHN17291.1"/>
    </source>
</evidence>
<dbReference type="CDD" id="cd01959">
    <property type="entry name" value="nsLTP2"/>
    <property type="match status" value="1"/>
</dbReference>
<evidence type="ECO:0000256" key="1">
    <source>
        <dbReference type="ARBA" id="ARBA00022448"/>
    </source>
</evidence>
<dbReference type="GO" id="GO:0008289">
    <property type="term" value="F:lipid binding"/>
    <property type="evidence" value="ECO:0007669"/>
    <property type="project" value="UniProtKB-KW"/>
</dbReference>
<dbReference type="InterPro" id="IPR036312">
    <property type="entry name" value="Bifun_inhib/LTP/seed_sf"/>
</dbReference>
<dbReference type="Pfam" id="PF00234">
    <property type="entry name" value="Tryp_alpha_amyl"/>
    <property type="match status" value="1"/>
</dbReference>
<dbReference type="EMBL" id="KN660355">
    <property type="protein sequence ID" value="KHN17291.1"/>
    <property type="molecule type" value="Genomic_DNA"/>
</dbReference>
<sequence>MMMKSAMCALVLVALVVVEVGPMAEAAVTCNPTQLTPCLPAINSGSAPSSACCQKLKEQKPCFCGYLKNPSLKQYVNSPNAKKTVSSCGIAYPTC</sequence>
<feature type="chain" id="PRO_5030004158" evidence="3">
    <location>
        <begin position="27"/>
        <end position="95"/>
    </location>
</feature>
<dbReference type="Gene3D" id="1.10.110.10">
    <property type="entry name" value="Plant lipid-transfer and hydrophobic proteins"/>
    <property type="match status" value="1"/>
</dbReference>
<keyword evidence="3" id="KW-0732">Signal</keyword>